<keyword evidence="3" id="KW-1185">Reference proteome</keyword>
<dbReference type="Proteomes" id="UP001150538">
    <property type="component" value="Unassembled WGS sequence"/>
</dbReference>
<comment type="caution">
    <text evidence="2">The sequence shown here is derived from an EMBL/GenBank/DDBJ whole genome shotgun (WGS) entry which is preliminary data.</text>
</comment>
<organism evidence="2 3">
    <name type="scientific">Mycoemilia scoparia</name>
    <dbReference type="NCBI Taxonomy" id="417184"/>
    <lineage>
        <taxon>Eukaryota</taxon>
        <taxon>Fungi</taxon>
        <taxon>Fungi incertae sedis</taxon>
        <taxon>Zoopagomycota</taxon>
        <taxon>Kickxellomycotina</taxon>
        <taxon>Kickxellomycetes</taxon>
        <taxon>Kickxellales</taxon>
        <taxon>Kickxellaceae</taxon>
        <taxon>Mycoemilia</taxon>
    </lineage>
</organism>
<evidence type="ECO:0000256" key="1">
    <source>
        <dbReference type="SAM" id="MobiDB-lite"/>
    </source>
</evidence>
<sequence>MYFNNSANQDTQTPYFSGSVDTGTNEGDIPRGDYDETLEGASGVCPFCGHSFANFDDLV</sequence>
<feature type="region of interest" description="Disordered" evidence="1">
    <location>
        <begin position="1"/>
        <end position="33"/>
    </location>
</feature>
<accession>A0A9W7ZQA6</accession>
<name>A0A9W7ZQA6_9FUNG</name>
<proteinExistence type="predicted"/>
<dbReference type="AlphaFoldDB" id="A0A9W7ZQA6"/>
<evidence type="ECO:0000313" key="2">
    <source>
        <dbReference type="EMBL" id="KAJ1913681.1"/>
    </source>
</evidence>
<reference evidence="2" key="1">
    <citation type="submission" date="2022-07" db="EMBL/GenBank/DDBJ databases">
        <title>Phylogenomic reconstructions and comparative analyses of Kickxellomycotina fungi.</title>
        <authorList>
            <person name="Reynolds N.K."/>
            <person name="Stajich J.E."/>
            <person name="Barry K."/>
            <person name="Grigoriev I.V."/>
            <person name="Crous P."/>
            <person name="Smith M.E."/>
        </authorList>
    </citation>
    <scope>NUCLEOTIDE SEQUENCE</scope>
    <source>
        <strain evidence="2">NBRC 100468</strain>
    </source>
</reference>
<protein>
    <submittedName>
        <fullName evidence="2">Uncharacterized protein</fullName>
    </submittedName>
</protein>
<gene>
    <name evidence="2" type="ORF">H4219_005106</name>
</gene>
<evidence type="ECO:0000313" key="3">
    <source>
        <dbReference type="Proteomes" id="UP001150538"/>
    </source>
</evidence>
<dbReference type="EMBL" id="JANBPU010000246">
    <property type="protein sequence ID" value="KAJ1913681.1"/>
    <property type="molecule type" value="Genomic_DNA"/>
</dbReference>
<feature type="compositionally biased region" description="Polar residues" evidence="1">
    <location>
        <begin position="1"/>
        <end position="25"/>
    </location>
</feature>